<organism evidence="2 3">
    <name type="scientific">Rhizoctonia solani</name>
    <dbReference type="NCBI Taxonomy" id="456999"/>
    <lineage>
        <taxon>Eukaryota</taxon>
        <taxon>Fungi</taxon>
        <taxon>Dikarya</taxon>
        <taxon>Basidiomycota</taxon>
        <taxon>Agaricomycotina</taxon>
        <taxon>Agaricomycetes</taxon>
        <taxon>Cantharellales</taxon>
        <taxon>Ceratobasidiaceae</taxon>
        <taxon>Rhizoctonia</taxon>
    </lineage>
</organism>
<proteinExistence type="predicted"/>
<dbReference type="AlphaFoldDB" id="A0A0K6GG84"/>
<dbReference type="SUPFAM" id="SSF51905">
    <property type="entry name" value="FAD/NAD(P)-binding domain"/>
    <property type="match status" value="1"/>
</dbReference>
<evidence type="ECO:0000313" key="2">
    <source>
        <dbReference type="EMBL" id="CUA77456.1"/>
    </source>
</evidence>
<dbReference type="Proteomes" id="UP000044841">
    <property type="component" value="Unassembled WGS sequence"/>
</dbReference>
<name>A0A0K6GG84_9AGAM</name>
<accession>A0A0K6GG84</accession>
<dbReference type="PANTHER" id="PTHR42923">
    <property type="entry name" value="PROTOPORPHYRINOGEN OXIDASE"/>
    <property type="match status" value="1"/>
</dbReference>
<sequence length="542" mass="59176">MAAETKRTIKVAIVGSGLAGLTSAYLLASSQQRLIGAEFEVHVFEKSLVLGMDAASLTVKIPGNSEADKEEIRVDVPMRSIQGNTIQGGSYTKLIKFYDHLGVALKLHDYSYSFSSKPTGSFDPNTWRLNTHMLYNGGSGRAGVGVPSTVYVAQDSKSFNALVLLDFILWLFATLLLAIHYIRLILLSRPASRTPTHLCQETLRAWAQRTTRQNLISRILGWEAFVANVVAPLFSAVCTAPLADVWEHPAAEILDYIWLTLGARHYHAANGVQDIVSRLASIIPERNVHLGAEVSALAANSPGSTASVSFRLTDANNSEIRTLSGFSHIILATPTQHSANLIHSFASTLHENSSLRAPLEDAICKLKRFHTYKAAVITHQDPSVLPSHQNDWRDLNLVLETPEPAQRDEKAASTIVLRPGCAMATHIFPTSSDSPLCQTTNPVLPIRPKLVLSQSILDRSVLTVESKIARDSFSRPLGNNEWTQGNLQGLKIHETDKSPARIWFCGAWAYGGIPLLEGCVGSAEIVVQGILKSEGFEHSLLI</sequence>
<evidence type="ECO:0000256" key="1">
    <source>
        <dbReference type="SAM" id="Phobius"/>
    </source>
</evidence>
<evidence type="ECO:0008006" key="4">
    <source>
        <dbReference type="Google" id="ProtNLM"/>
    </source>
</evidence>
<keyword evidence="3" id="KW-1185">Reference proteome</keyword>
<keyword evidence="1" id="KW-0812">Transmembrane</keyword>
<reference evidence="2 3" key="1">
    <citation type="submission" date="2015-07" db="EMBL/GenBank/DDBJ databases">
        <authorList>
            <person name="Noorani M."/>
        </authorList>
    </citation>
    <scope>NUCLEOTIDE SEQUENCE [LARGE SCALE GENOMIC DNA]</scope>
    <source>
        <strain evidence="2">BBA 69670</strain>
    </source>
</reference>
<feature type="transmembrane region" description="Helical" evidence="1">
    <location>
        <begin position="167"/>
        <end position="186"/>
    </location>
</feature>
<dbReference type="InterPro" id="IPR036188">
    <property type="entry name" value="FAD/NAD-bd_sf"/>
</dbReference>
<evidence type="ECO:0000313" key="3">
    <source>
        <dbReference type="Proteomes" id="UP000044841"/>
    </source>
</evidence>
<dbReference type="GO" id="GO:0016491">
    <property type="term" value="F:oxidoreductase activity"/>
    <property type="evidence" value="ECO:0007669"/>
    <property type="project" value="TreeGrafter"/>
</dbReference>
<keyword evidence="1" id="KW-0472">Membrane</keyword>
<dbReference type="Gene3D" id="3.50.50.60">
    <property type="entry name" value="FAD/NAD(P)-binding domain"/>
    <property type="match status" value="1"/>
</dbReference>
<keyword evidence="1" id="KW-1133">Transmembrane helix</keyword>
<gene>
    <name evidence="2" type="ORF">RSOLAG22IIIB_02470</name>
</gene>
<dbReference type="InterPro" id="IPR050464">
    <property type="entry name" value="Zeta_carotene_desat/Oxidored"/>
</dbReference>
<dbReference type="PANTHER" id="PTHR42923:SF42">
    <property type="entry name" value="AMINE OXIDASE DOMAIN-CONTAINING PROTEIN"/>
    <property type="match status" value="1"/>
</dbReference>
<dbReference type="EMBL" id="CYGV01001844">
    <property type="protein sequence ID" value="CUA77456.1"/>
    <property type="molecule type" value="Genomic_DNA"/>
</dbReference>
<dbReference type="Pfam" id="PF13450">
    <property type="entry name" value="NAD_binding_8"/>
    <property type="match status" value="1"/>
</dbReference>
<protein>
    <recommendedName>
        <fullName evidence="4">Microfibrillar-associated protein 1</fullName>
    </recommendedName>
</protein>